<reference evidence="2 3" key="1">
    <citation type="submission" date="2021-03" db="EMBL/GenBank/DDBJ databases">
        <title>Sequencing the genomes of 1000 actinobacteria strains.</title>
        <authorList>
            <person name="Klenk H.-P."/>
        </authorList>
    </citation>
    <scope>NUCLEOTIDE SEQUENCE [LARGE SCALE GENOMIC DNA]</scope>
    <source>
        <strain evidence="2 3">DSM 45256</strain>
    </source>
</reference>
<name>A0ABS4W5Q8_9PSEU</name>
<dbReference type="RefSeq" id="WP_210036689.1">
    <property type="nucleotide sequence ID" value="NZ_JAGINU010000003.1"/>
</dbReference>
<comment type="caution">
    <text evidence="2">The sequence shown here is derived from an EMBL/GenBank/DDBJ whole genome shotgun (WGS) entry which is preliminary data.</text>
</comment>
<protein>
    <recommendedName>
        <fullName evidence="4">PD-(D/E)XK nuclease superfamily protein</fullName>
    </recommendedName>
</protein>
<proteinExistence type="predicted"/>
<accession>A0ABS4W5Q8</accession>
<evidence type="ECO:0000256" key="1">
    <source>
        <dbReference type="SAM" id="MobiDB-lite"/>
    </source>
</evidence>
<gene>
    <name evidence="2" type="ORF">JOF36_007313</name>
</gene>
<evidence type="ECO:0008006" key="4">
    <source>
        <dbReference type="Google" id="ProtNLM"/>
    </source>
</evidence>
<sequence>MATRFYGEVGGAFGQRLGFAVEPAPPYYALLGAYNAGLIGWDDANALAARFPTHRDVPPPAPDRRDDRLSDRPAPAGWLDLRPPPGPEPAPARWQRGTATAAVQAIAARTADLLARDTEPGRFGSVEVETELNRLCLLLAGWEQAYRGGALDREVAAFYRTLADARLTSGADRELLVAAVEGLERAPCTDLDALTAAARDTGLLDQLRTLAGDPTPGQSLGHAGPVFVPEWADGDVLIIHPDRATGATLLDVKTVTRVDDSRRVAGWLFQVLAYAFLDAESGDDWGIGRVGLVFARHGVVRWWPRDELTTYLAGGRCPAEVRREFFTEFEQTITRLGARITT</sequence>
<feature type="region of interest" description="Disordered" evidence="1">
    <location>
        <begin position="52"/>
        <end position="93"/>
    </location>
</feature>
<feature type="compositionally biased region" description="Basic and acidic residues" evidence="1">
    <location>
        <begin position="53"/>
        <end position="71"/>
    </location>
</feature>
<evidence type="ECO:0000313" key="2">
    <source>
        <dbReference type="EMBL" id="MBP2371540.1"/>
    </source>
</evidence>
<organism evidence="2 3">
    <name type="scientific">Pseudonocardia parietis</name>
    <dbReference type="NCBI Taxonomy" id="570936"/>
    <lineage>
        <taxon>Bacteria</taxon>
        <taxon>Bacillati</taxon>
        <taxon>Actinomycetota</taxon>
        <taxon>Actinomycetes</taxon>
        <taxon>Pseudonocardiales</taxon>
        <taxon>Pseudonocardiaceae</taxon>
        <taxon>Pseudonocardia</taxon>
    </lineage>
</organism>
<dbReference type="EMBL" id="JAGINU010000003">
    <property type="protein sequence ID" value="MBP2371540.1"/>
    <property type="molecule type" value="Genomic_DNA"/>
</dbReference>
<dbReference type="Proteomes" id="UP001519295">
    <property type="component" value="Unassembled WGS sequence"/>
</dbReference>
<evidence type="ECO:0000313" key="3">
    <source>
        <dbReference type="Proteomes" id="UP001519295"/>
    </source>
</evidence>
<keyword evidence="3" id="KW-1185">Reference proteome</keyword>